<keyword evidence="6 26" id="KW-0812">Transmembrane</keyword>
<proteinExistence type="inferred from homology"/>
<evidence type="ECO:0000256" key="9">
    <source>
        <dbReference type="ARBA" id="ARBA00023136"/>
    </source>
</evidence>
<keyword evidence="28" id="KW-1185">Reference proteome</keyword>
<reference evidence="29" key="1">
    <citation type="submission" date="2025-08" db="UniProtKB">
        <authorList>
            <consortium name="RefSeq"/>
        </authorList>
    </citation>
    <scope>IDENTIFICATION</scope>
</reference>
<evidence type="ECO:0000256" key="7">
    <source>
        <dbReference type="ARBA" id="ARBA00022989"/>
    </source>
</evidence>
<comment type="catalytic activity">
    <reaction evidence="14">
        <text>GDP(in) = GDP(out)</text>
        <dbReference type="Rhea" id="RHEA:76219"/>
        <dbReference type="ChEBI" id="CHEBI:58189"/>
    </reaction>
</comment>
<comment type="catalytic activity">
    <reaction evidence="12">
        <text>2'-deoxyguanosine(in) = 2'-deoxyguanosine(out)</text>
        <dbReference type="Rhea" id="RHEA:76215"/>
        <dbReference type="ChEBI" id="CHEBI:17172"/>
    </reaction>
</comment>
<comment type="catalytic activity">
    <reaction evidence="20">
        <text>GMP(in) = GMP(out)</text>
        <dbReference type="Rhea" id="RHEA:76211"/>
        <dbReference type="ChEBI" id="CHEBI:58115"/>
    </reaction>
</comment>
<dbReference type="CTD" id="10864"/>
<comment type="catalytic activity">
    <reaction evidence="18">
        <text>3',5'-cyclic GMP(in) = 3',5'-cyclic GMP(out)</text>
        <dbReference type="Rhea" id="RHEA:76207"/>
        <dbReference type="ChEBI" id="CHEBI:57746"/>
    </reaction>
</comment>
<dbReference type="FunFam" id="1.20.1250.20:FF:000170">
    <property type="entry name" value="Solute carrier family 22 member 7"/>
    <property type="match status" value="1"/>
</dbReference>
<comment type="catalytic activity">
    <reaction evidence="17">
        <text>GTP(in) = GTP(out)</text>
        <dbReference type="Rhea" id="RHEA:75787"/>
        <dbReference type="ChEBI" id="CHEBI:37565"/>
    </reaction>
</comment>
<evidence type="ECO:0000313" key="28">
    <source>
        <dbReference type="Proteomes" id="UP000245340"/>
    </source>
</evidence>
<evidence type="ECO:0000256" key="23">
    <source>
        <dbReference type="ARBA" id="ARBA00039896"/>
    </source>
</evidence>
<feature type="transmembrane region" description="Helical" evidence="26">
    <location>
        <begin position="152"/>
        <end position="171"/>
    </location>
</feature>
<dbReference type="InterPro" id="IPR020846">
    <property type="entry name" value="MFS_dom"/>
</dbReference>
<dbReference type="PROSITE" id="PS50850">
    <property type="entry name" value="MFS"/>
    <property type="match status" value="1"/>
</dbReference>
<feature type="transmembrane region" description="Helical" evidence="26">
    <location>
        <begin position="410"/>
        <end position="430"/>
    </location>
</feature>
<dbReference type="GO" id="GO:0015132">
    <property type="term" value="F:prostaglandin transmembrane transporter activity"/>
    <property type="evidence" value="ECO:0007669"/>
    <property type="project" value="UniProtKB-ARBA"/>
</dbReference>
<dbReference type="GO" id="GO:0008514">
    <property type="term" value="F:organic anion transmembrane transporter activity"/>
    <property type="evidence" value="ECO:0007669"/>
    <property type="project" value="UniProtKB-ARBA"/>
</dbReference>
<evidence type="ECO:0000259" key="27">
    <source>
        <dbReference type="PROSITE" id="PS50850"/>
    </source>
</evidence>
<evidence type="ECO:0000256" key="16">
    <source>
        <dbReference type="ARBA" id="ARBA00036221"/>
    </source>
</evidence>
<dbReference type="OrthoDB" id="2544694at2759"/>
<feature type="transmembrane region" description="Helical" evidence="26">
    <location>
        <begin position="180"/>
        <end position="199"/>
    </location>
</feature>
<dbReference type="Gene3D" id="1.20.1250.20">
    <property type="entry name" value="MFS general substrate transporter like domains"/>
    <property type="match status" value="1"/>
</dbReference>
<evidence type="ECO:0000256" key="13">
    <source>
        <dbReference type="ARBA" id="ARBA00035924"/>
    </source>
</evidence>
<comment type="catalytic activity">
    <reaction evidence="10">
        <text>guanosine(in) = guanosine(out)</text>
        <dbReference type="Rhea" id="RHEA:75371"/>
        <dbReference type="ChEBI" id="CHEBI:16750"/>
    </reaction>
</comment>
<keyword evidence="5" id="KW-1003">Cell membrane</keyword>
<feature type="transmembrane region" description="Helical" evidence="26">
    <location>
        <begin position="265"/>
        <end position="284"/>
    </location>
</feature>
<dbReference type="RefSeq" id="XP_004408162.1">
    <property type="nucleotide sequence ID" value="XM_004408105.2"/>
</dbReference>
<comment type="catalytic activity">
    <reaction evidence="22">
        <text>urate(out) = urate(in)</text>
        <dbReference type="Rhea" id="RHEA:60368"/>
        <dbReference type="ChEBI" id="CHEBI:17775"/>
    </reaction>
</comment>
<comment type="catalytic activity">
    <reaction evidence="15">
        <text>3',5'-cyclic AMP(in) = 3',5'-cyclic AMP(out)</text>
        <dbReference type="Rhea" id="RHEA:76223"/>
        <dbReference type="ChEBI" id="CHEBI:58165"/>
    </reaction>
</comment>
<evidence type="ECO:0000256" key="25">
    <source>
        <dbReference type="ARBA" id="ARBA00051037"/>
    </source>
</evidence>
<comment type="catalytic activity">
    <reaction evidence="13">
        <text>creatinine(in) = creatinine(out)</text>
        <dbReference type="Rhea" id="RHEA:74539"/>
        <dbReference type="ChEBI" id="CHEBI:16737"/>
    </reaction>
</comment>
<dbReference type="InParanoid" id="A0A2U3WHD9"/>
<dbReference type="GO" id="GO:0016324">
    <property type="term" value="C:apical plasma membrane"/>
    <property type="evidence" value="ECO:0007669"/>
    <property type="project" value="UniProtKB-SubCell"/>
</dbReference>
<sequence length="605" mass="65883">MRFEELLDQVGSFGPFQLWNVALLALPRVLLPMHFLLPVFLAVVPAHRCALPGAPANFSHQDAWLEAHLPQEPDGTLSSCLYFTHSQALPNTTFWGVGQSPGQLEGEPSTAPCPQGWDYDRSEFSSTIATEAPPCLSLQWDLVCEQKGLNKATSTFFFAGVLVGAVAFGYLSDRFGRRRLLLVAYVSSLGLGLASAASVSYVMFVITRTLTGTALAGFTIIVMLLEMEWLDVGHRTVAGVLSGTFWTVGVMLLALVGYLIRDWRWLLLAVTLPCAPGILSLWWVPESARWLLTQGRVEEAHRYLLRCARLNGWPIGEDGLTQEALDKVATRERVVQRPSYLDLFRTPRLQHISLCCMVMWFGVNFSYYGLSLDVSGLGLNVYQTQLLFGAVELPSKLLVYLFVHHAGRRLTQAGALLGTALALGISLRVTSGMGPWSTALAVTGKGFSEAAFTTAYLFTSELYPTVLRQTGMGLTSLVGRLGGSLAPLAALLDGVWLSLPKLAYAGIALLAACTALLLPETRQAQLPETIQDVERKSAPSRLQKEEIPMKQVQDGVVSGAGPPQKFCSRGWKTRRAGPVAGARGIKPPPQGWSCHQCPLSVLMKP</sequence>
<evidence type="ECO:0000256" key="21">
    <source>
        <dbReference type="ARBA" id="ARBA00036724"/>
    </source>
</evidence>
<evidence type="ECO:0000256" key="24">
    <source>
        <dbReference type="ARBA" id="ARBA00042363"/>
    </source>
</evidence>
<comment type="catalytic activity">
    <reaction evidence="16">
        <text>estrone 3-sulfate(out) = estrone 3-sulfate(in)</text>
        <dbReference type="Rhea" id="RHEA:71835"/>
        <dbReference type="ChEBI" id="CHEBI:60050"/>
    </reaction>
</comment>
<evidence type="ECO:0000256" key="10">
    <source>
        <dbReference type="ARBA" id="ARBA00035784"/>
    </source>
</evidence>
<evidence type="ECO:0000256" key="2">
    <source>
        <dbReference type="ARBA" id="ARBA00004554"/>
    </source>
</evidence>
<evidence type="ECO:0000256" key="20">
    <source>
        <dbReference type="ARBA" id="ARBA00036413"/>
    </source>
</evidence>
<feature type="transmembrane region" description="Helical" evidence="26">
    <location>
        <begin position="352"/>
        <end position="370"/>
    </location>
</feature>
<evidence type="ECO:0000256" key="3">
    <source>
        <dbReference type="ARBA" id="ARBA00009203"/>
    </source>
</evidence>
<comment type="catalytic activity">
    <reaction evidence="11">
        <text>glutarate(in) = glutarate(out)</text>
        <dbReference type="Rhea" id="RHEA:76251"/>
        <dbReference type="ChEBI" id="CHEBI:30921"/>
    </reaction>
</comment>
<evidence type="ECO:0000256" key="15">
    <source>
        <dbReference type="ARBA" id="ARBA00036196"/>
    </source>
</evidence>
<comment type="similarity">
    <text evidence="3">Belongs to the major facilitator (TC 2.A.1) superfamily. Organic cation transporter (TC 2.A.1.19) family.</text>
</comment>
<feature type="transmembrane region" description="Helical" evidence="26">
    <location>
        <begin position="237"/>
        <end position="259"/>
    </location>
</feature>
<evidence type="ECO:0000313" key="29">
    <source>
        <dbReference type="RefSeq" id="XP_004408162.1"/>
    </source>
</evidence>
<organism evidence="28 29">
    <name type="scientific">Odobenus rosmarus divergens</name>
    <name type="common">Pacific walrus</name>
    <dbReference type="NCBI Taxonomy" id="9708"/>
    <lineage>
        <taxon>Eukaryota</taxon>
        <taxon>Metazoa</taxon>
        <taxon>Chordata</taxon>
        <taxon>Craniata</taxon>
        <taxon>Vertebrata</taxon>
        <taxon>Euteleostomi</taxon>
        <taxon>Mammalia</taxon>
        <taxon>Eutheria</taxon>
        <taxon>Laurasiatheria</taxon>
        <taxon>Carnivora</taxon>
        <taxon>Caniformia</taxon>
        <taxon>Pinnipedia</taxon>
        <taxon>Odobenidae</taxon>
        <taxon>Odobenus</taxon>
    </lineage>
</organism>
<dbReference type="AlphaFoldDB" id="A0A2U3WHD9"/>
<gene>
    <name evidence="29" type="primary">SLC22A7</name>
</gene>
<dbReference type="PANTHER" id="PTHR24064">
    <property type="entry name" value="SOLUTE CARRIER FAMILY 22 MEMBER"/>
    <property type="match status" value="1"/>
</dbReference>
<dbReference type="InterPro" id="IPR011701">
    <property type="entry name" value="MFS"/>
</dbReference>
<dbReference type="STRING" id="9708.A0A2U3WHD9"/>
<evidence type="ECO:0000256" key="18">
    <source>
        <dbReference type="ARBA" id="ARBA00036308"/>
    </source>
</evidence>
<comment type="subcellular location">
    <subcellularLocation>
        <location evidence="1">Apical cell membrane</location>
        <topology evidence="1">Multi-pass membrane protein</topology>
    </subcellularLocation>
    <subcellularLocation>
        <location evidence="2">Basolateral cell membrane</location>
        <topology evidence="2">Multi-pass membrane protein</topology>
    </subcellularLocation>
</comment>
<keyword evidence="4" id="KW-0813">Transport</keyword>
<comment type="catalytic activity">
    <reaction evidence="19">
        <text>prostaglandin E2(out) = prostaglandin E2(in)</text>
        <dbReference type="Rhea" id="RHEA:50984"/>
        <dbReference type="ChEBI" id="CHEBI:606564"/>
    </reaction>
</comment>
<feature type="transmembrane region" description="Helical" evidence="26">
    <location>
        <begin position="382"/>
        <end position="403"/>
    </location>
</feature>
<evidence type="ECO:0000256" key="6">
    <source>
        <dbReference type="ARBA" id="ARBA00022692"/>
    </source>
</evidence>
<accession>A0A2U3WHD9</accession>
<evidence type="ECO:0000256" key="26">
    <source>
        <dbReference type="SAM" id="Phobius"/>
    </source>
</evidence>
<dbReference type="KEGG" id="oro:101383120"/>
<evidence type="ECO:0000256" key="22">
    <source>
        <dbReference type="ARBA" id="ARBA00036870"/>
    </source>
</evidence>
<keyword evidence="9 26" id="KW-0472">Membrane</keyword>
<evidence type="ECO:0000256" key="4">
    <source>
        <dbReference type="ARBA" id="ARBA00022448"/>
    </source>
</evidence>
<evidence type="ECO:0000256" key="8">
    <source>
        <dbReference type="ARBA" id="ARBA00023065"/>
    </source>
</evidence>
<feature type="transmembrane region" description="Helical" evidence="26">
    <location>
        <begin position="205"/>
        <end position="225"/>
    </location>
</feature>
<keyword evidence="7 26" id="KW-1133">Transmembrane helix</keyword>
<comment type="catalytic activity">
    <reaction evidence="25">
        <text>orotate(out) + L-glutamate(in) = orotate(in) + L-glutamate(out)</text>
        <dbReference type="Rhea" id="RHEA:72043"/>
        <dbReference type="ChEBI" id="CHEBI:29985"/>
        <dbReference type="ChEBI" id="CHEBI:30839"/>
    </reaction>
</comment>
<evidence type="ECO:0000256" key="14">
    <source>
        <dbReference type="ARBA" id="ARBA00035994"/>
    </source>
</evidence>
<dbReference type="GO" id="GO:0016323">
    <property type="term" value="C:basolateral plasma membrane"/>
    <property type="evidence" value="ECO:0007669"/>
    <property type="project" value="UniProtKB-SubCell"/>
</dbReference>
<dbReference type="Pfam" id="PF07690">
    <property type="entry name" value="MFS_1"/>
    <property type="match status" value="1"/>
</dbReference>
<feature type="transmembrane region" description="Helical" evidence="26">
    <location>
        <begin position="502"/>
        <end position="518"/>
    </location>
</feature>
<comment type="catalytic activity">
    <reaction evidence="21">
        <text>2-oxoglutarate(in) = 2-oxoglutarate(out)</text>
        <dbReference type="Rhea" id="RHEA:76231"/>
        <dbReference type="ChEBI" id="CHEBI:16810"/>
    </reaction>
</comment>
<dbReference type="SUPFAM" id="SSF103473">
    <property type="entry name" value="MFS general substrate transporter"/>
    <property type="match status" value="1"/>
</dbReference>
<dbReference type="InterPro" id="IPR036259">
    <property type="entry name" value="MFS_trans_sf"/>
</dbReference>
<evidence type="ECO:0000256" key="11">
    <source>
        <dbReference type="ARBA" id="ARBA00035836"/>
    </source>
</evidence>
<keyword evidence="8" id="KW-0406">Ion transport</keyword>
<evidence type="ECO:0000256" key="17">
    <source>
        <dbReference type="ARBA" id="ARBA00036284"/>
    </source>
</evidence>
<name>A0A2U3WHD9_ODORO</name>
<evidence type="ECO:0000256" key="12">
    <source>
        <dbReference type="ARBA" id="ARBA00035870"/>
    </source>
</evidence>
<evidence type="ECO:0000256" key="1">
    <source>
        <dbReference type="ARBA" id="ARBA00004424"/>
    </source>
</evidence>
<evidence type="ECO:0000256" key="19">
    <source>
        <dbReference type="ARBA" id="ARBA00036345"/>
    </source>
</evidence>
<dbReference type="GeneID" id="101383120"/>
<protein>
    <recommendedName>
        <fullName evidence="23">Solute carrier family 22 member 7</fullName>
    </recommendedName>
    <alternativeName>
        <fullName evidence="24">Organic anion transporter 2</fullName>
    </alternativeName>
</protein>
<dbReference type="GO" id="GO:0006811">
    <property type="term" value="P:monoatomic ion transport"/>
    <property type="evidence" value="ECO:0007669"/>
    <property type="project" value="UniProtKB-KW"/>
</dbReference>
<dbReference type="Proteomes" id="UP000245340">
    <property type="component" value="Unplaced"/>
</dbReference>
<feature type="domain" description="Major facilitator superfamily (MFS) profile" evidence="27">
    <location>
        <begin position="104"/>
        <end position="523"/>
    </location>
</feature>
<evidence type="ECO:0000256" key="5">
    <source>
        <dbReference type="ARBA" id="ARBA00022475"/>
    </source>
</evidence>